<organism evidence="1 2">
    <name type="scientific">Arctium lappa</name>
    <name type="common">Greater burdock</name>
    <name type="synonym">Lappa major</name>
    <dbReference type="NCBI Taxonomy" id="4217"/>
    <lineage>
        <taxon>Eukaryota</taxon>
        <taxon>Viridiplantae</taxon>
        <taxon>Streptophyta</taxon>
        <taxon>Embryophyta</taxon>
        <taxon>Tracheophyta</taxon>
        <taxon>Spermatophyta</taxon>
        <taxon>Magnoliopsida</taxon>
        <taxon>eudicotyledons</taxon>
        <taxon>Gunneridae</taxon>
        <taxon>Pentapetalae</taxon>
        <taxon>asterids</taxon>
        <taxon>campanulids</taxon>
        <taxon>Asterales</taxon>
        <taxon>Asteraceae</taxon>
        <taxon>Carduoideae</taxon>
        <taxon>Cardueae</taxon>
        <taxon>Arctiinae</taxon>
        <taxon>Arctium</taxon>
    </lineage>
</organism>
<reference evidence="2" key="1">
    <citation type="journal article" date="2022" name="Mol. Ecol. Resour.">
        <title>The genomes of chicory, endive, great burdock and yacon provide insights into Asteraceae palaeo-polyploidization history and plant inulin production.</title>
        <authorList>
            <person name="Fan W."/>
            <person name="Wang S."/>
            <person name="Wang H."/>
            <person name="Wang A."/>
            <person name="Jiang F."/>
            <person name="Liu H."/>
            <person name="Zhao H."/>
            <person name="Xu D."/>
            <person name="Zhang Y."/>
        </authorList>
    </citation>
    <scope>NUCLEOTIDE SEQUENCE [LARGE SCALE GENOMIC DNA]</scope>
    <source>
        <strain evidence="2">cv. Niubang</strain>
    </source>
</reference>
<evidence type="ECO:0000313" key="1">
    <source>
        <dbReference type="EMBL" id="KAI3691890.1"/>
    </source>
</evidence>
<gene>
    <name evidence="1" type="ORF">L6452_31692</name>
</gene>
<dbReference type="Proteomes" id="UP001055879">
    <property type="component" value="Linkage Group LG11"/>
</dbReference>
<comment type="caution">
    <text evidence="1">The sequence shown here is derived from an EMBL/GenBank/DDBJ whole genome shotgun (WGS) entry which is preliminary data.</text>
</comment>
<sequence>MSPNTNQYYCFLCDRTTIEEACPLSADSLNELSFDQFHFAIDIILFSRVSPLQSHHLLSGFTAQSTDSPKFRVFLKGLRNQLCQDSFDCGMYSTKASFDITCGQEKENHENWNRMNKVFFMLELKYYSVLVSNWL</sequence>
<name>A0ACB8Z3N3_ARCLA</name>
<keyword evidence="2" id="KW-1185">Reference proteome</keyword>
<proteinExistence type="predicted"/>
<evidence type="ECO:0000313" key="2">
    <source>
        <dbReference type="Proteomes" id="UP001055879"/>
    </source>
</evidence>
<dbReference type="EMBL" id="CM042057">
    <property type="protein sequence ID" value="KAI3691890.1"/>
    <property type="molecule type" value="Genomic_DNA"/>
</dbReference>
<protein>
    <submittedName>
        <fullName evidence="1">Uncharacterized protein</fullName>
    </submittedName>
</protein>
<accession>A0ACB8Z3N3</accession>
<reference evidence="1 2" key="2">
    <citation type="journal article" date="2022" name="Mol. Ecol. Resour.">
        <title>The genomes of chicory, endive, great burdock and yacon provide insights into Asteraceae paleo-polyploidization history and plant inulin production.</title>
        <authorList>
            <person name="Fan W."/>
            <person name="Wang S."/>
            <person name="Wang H."/>
            <person name="Wang A."/>
            <person name="Jiang F."/>
            <person name="Liu H."/>
            <person name="Zhao H."/>
            <person name="Xu D."/>
            <person name="Zhang Y."/>
        </authorList>
    </citation>
    <scope>NUCLEOTIDE SEQUENCE [LARGE SCALE GENOMIC DNA]</scope>
    <source>
        <strain evidence="2">cv. Niubang</strain>
    </source>
</reference>